<keyword evidence="4" id="KW-0221">Differentiation</keyword>
<evidence type="ECO:0000256" key="2">
    <source>
        <dbReference type="ARBA" id="ARBA00009492"/>
    </source>
</evidence>
<dbReference type="Proteomes" id="UP000081671">
    <property type="component" value="Unplaced"/>
</dbReference>
<dbReference type="InterPro" id="IPR001627">
    <property type="entry name" value="Semap_dom"/>
</dbReference>
<evidence type="ECO:0000256" key="10">
    <source>
        <dbReference type="SAM" id="MobiDB-lite"/>
    </source>
</evidence>
<dbReference type="Pfam" id="PF01437">
    <property type="entry name" value="PSI"/>
    <property type="match status" value="1"/>
</dbReference>
<feature type="domain" description="Ig-like" evidence="11">
    <location>
        <begin position="855"/>
        <end position="937"/>
    </location>
</feature>
<dbReference type="GO" id="GO:0000122">
    <property type="term" value="P:negative regulation of transcription by RNA polymerase II"/>
    <property type="evidence" value="ECO:0007669"/>
    <property type="project" value="TreeGrafter"/>
</dbReference>
<accession>A0A1S3GSL2</accession>
<comment type="caution">
    <text evidence="9">Lacks conserved residue(s) required for the propagation of feature annotation.</text>
</comment>
<keyword evidence="5" id="KW-0524">Neurogenesis</keyword>
<dbReference type="SMART" id="SM00423">
    <property type="entry name" value="PSI"/>
    <property type="match status" value="1"/>
</dbReference>
<dbReference type="InterPro" id="IPR036352">
    <property type="entry name" value="Semap_dom_sf"/>
</dbReference>
<dbReference type="SUPFAM" id="SSF101912">
    <property type="entry name" value="Sema domain"/>
    <property type="match status" value="1"/>
</dbReference>
<dbReference type="SMART" id="SM00630">
    <property type="entry name" value="Sema"/>
    <property type="match status" value="1"/>
</dbReference>
<evidence type="ECO:0000256" key="7">
    <source>
        <dbReference type="ARBA" id="ARBA00023157"/>
    </source>
</evidence>
<evidence type="ECO:0000259" key="12">
    <source>
        <dbReference type="PROSITE" id="PS51004"/>
    </source>
</evidence>
<dbReference type="PROSITE" id="PS50835">
    <property type="entry name" value="IG_LIKE"/>
    <property type="match status" value="1"/>
</dbReference>
<dbReference type="GO" id="GO:0043931">
    <property type="term" value="P:ossification involved in bone maturation"/>
    <property type="evidence" value="ECO:0007669"/>
    <property type="project" value="TreeGrafter"/>
</dbReference>
<dbReference type="SUPFAM" id="SSF103575">
    <property type="entry name" value="Plexin repeat"/>
    <property type="match status" value="1"/>
</dbReference>
<keyword evidence="13" id="KW-1185">Reference proteome</keyword>
<dbReference type="GO" id="GO:0005886">
    <property type="term" value="C:plasma membrane"/>
    <property type="evidence" value="ECO:0007669"/>
    <property type="project" value="TreeGrafter"/>
</dbReference>
<dbReference type="Gene3D" id="2.60.40.10">
    <property type="entry name" value="Immunoglobulins"/>
    <property type="match status" value="1"/>
</dbReference>
<sequence length="954" mass="108645">MRDQRDGVRSNSFYTSHYSWDHYPHKRDAAFFRESPGGRKDSPHSRSGSSVGSRSYSPERSKPYSFHQSQHRRRERSAQSLKTSGDTSTWSSSALPSSKRVPAVPLVTEKPEEPESNTTDWIELFEDAQLDSRSKAIASKMKEIERIYRQDCETFGMVVKMLIAKEPSLEQTIQFALRQNLQDIDVPKPSKEFLKETKDNKQFNPWYCNYKERKVKKNIILIDMEEYQEYSLVKEPLPYNFCSTADGLGQKKWQRRDEETLRSSGSMWPQSLMGNLAFPSSNGVSAGCKKAVVDVDTQQGLIRKIVGQMMELQRDSHSFGEESPEVGLPASNECDTVISEVDLMEFHEPGISNYSVLLLSEDQNTLYVGAREAIFAVNALNISQKQNEVYWKVSQGNRTECLRKDPSKEAECFNFIRVLQPLNANLLYVCGTNAYQPICDHLNLAFFKFLGINENGRGKSPYSPTYSSTSVMLDGQIYAGTSTDYFGKLQVISRYSHVHPVRTEYDTNLLYEPNFVFADVIRKSPDGPETDNDKVYFFFTEVSVEYDFFHKLTIPRVARVCKGDVGGQRNLQKRWTSFLKAKLICSQPDLGLIFNTVQDVFVLRTPDLKEPIFYALFTLQMDKLGLVQLSAVCAYTQSKIEEVFSQGNYMGLEATWIPYNGPIPTPRPGACTNSEARGSNYTSSTNLPDETVQFVRDHPLMDDSITPINDRTEFIKKGVTYTQIVVDRTQALDGKFYDVMFVSTDQGTLHKIIRLENVVYMIEETQIFRKSEPVQTLVLSSKKSSKFIYAGSNAGVVQVPLAFCRKHSSCKDCVLTRDPYCAWNPTEGTCEVLHETQGPNRGWIQDLNGNVSSCPGDRVLRSQWHISFTGSTAYLRCSLKSNMARAIWQFQNHVIETNEDKYILIEKKNLLITNLSMKDRGRYQCLSEEWVNNKAVTQAVKRHILEVKLSSIPC</sequence>
<feature type="compositionally biased region" description="Basic and acidic residues" evidence="10">
    <location>
        <begin position="31"/>
        <end position="44"/>
    </location>
</feature>
<keyword evidence="3" id="KW-0217">Developmental protein</keyword>
<dbReference type="Gene3D" id="2.130.10.10">
    <property type="entry name" value="YVTN repeat-like/Quinoprotein amine dehydrogenase"/>
    <property type="match status" value="1"/>
</dbReference>
<gene>
    <name evidence="14" type="primary">LOC106001323</name>
</gene>
<dbReference type="GO" id="GO:0001755">
    <property type="term" value="P:neural crest cell migration"/>
    <property type="evidence" value="ECO:0007669"/>
    <property type="project" value="TreeGrafter"/>
</dbReference>
<dbReference type="InParanoid" id="A0A1S3GSL2"/>
<dbReference type="KEGG" id="dord:106001323"/>
<dbReference type="PROSITE" id="PS51004">
    <property type="entry name" value="SEMA"/>
    <property type="match status" value="1"/>
</dbReference>
<comment type="similarity">
    <text evidence="2">Belongs to the semaphorin family.</text>
</comment>
<dbReference type="Pfam" id="PF25234">
    <property type="entry name" value="Periphilin_C"/>
    <property type="match status" value="1"/>
</dbReference>
<evidence type="ECO:0000259" key="11">
    <source>
        <dbReference type="PROSITE" id="PS50835"/>
    </source>
</evidence>
<evidence type="ECO:0000313" key="13">
    <source>
        <dbReference type="Proteomes" id="UP000081671"/>
    </source>
</evidence>
<feature type="compositionally biased region" description="Low complexity" evidence="10">
    <location>
        <begin position="88"/>
        <end position="98"/>
    </location>
</feature>
<feature type="region of interest" description="Disordered" evidence="10">
    <location>
        <begin position="31"/>
        <end position="117"/>
    </location>
</feature>
<dbReference type="GO" id="GO:0030215">
    <property type="term" value="F:semaphorin receptor binding"/>
    <property type="evidence" value="ECO:0007669"/>
    <property type="project" value="InterPro"/>
</dbReference>
<dbReference type="GO" id="GO:0030335">
    <property type="term" value="P:positive regulation of cell migration"/>
    <property type="evidence" value="ECO:0007669"/>
    <property type="project" value="TreeGrafter"/>
</dbReference>
<feature type="compositionally biased region" description="Polar residues" evidence="10">
    <location>
        <begin position="78"/>
        <end position="87"/>
    </location>
</feature>
<dbReference type="AlphaFoldDB" id="A0A1S3GSL2"/>
<dbReference type="InterPro" id="IPR016201">
    <property type="entry name" value="PSI"/>
</dbReference>
<dbReference type="OrthoDB" id="9988752at2759"/>
<reference evidence="14" key="1">
    <citation type="submission" date="2025-08" db="UniProtKB">
        <authorList>
            <consortium name="RefSeq"/>
        </authorList>
    </citation>
    <scope>IDENTIFICATION</scope>
    <source>
        <tissue evidence="14">Kidney</tissue>
    </source>
</reference>
<dbReference type="PANTHER" id="PTHR11036">
    <property type="entry name" value="SEMAPHORIN"/>
    <property type="match status" value="1"/>
</dbReference>
<evidence type="ECO:0000256" key="5">
    <source>
        <dbReference type="ARBA" id="ARBA00022902"/>
    </source>
</evidence>
<feature type="compositionally biased region" description="Low complexity" evidence="10">
    <location>
        <begin position="45"/>
        <end position="56"/>
    </location>
</feature>
<dbReference type="RefSeq" id="XP_012891888.1">
    <property type="nucleotide sequence ID" value="XM_013036434.1"/>
</dbReference>
<keyword evidence="7" id="KW-1015">Disulfide bond</keyword>
<dbReference type="Gene3D" id="3.30.1680.10">
    <property type="entry name" value="ligand-binding face of the semaphorins, domain 2"/>
    <property type="match status" value="1"/>
</dbReference>
<dbReference type="GeneID" id="106001323"/>
<name>A0A1S3GSL2_DIPOR</name>
<keyword evidence="8" id="KW-0325">Glycoprotein</keyword>
<evidence type="ECO:0000256" key="3">
    <source>
        <dbReference type="ARBA" id="ARBA00022473"/>
    </source>
</evidence>
<dbReference type="InterPro" id="IPR057603">
    <property type="entry name" value="Periphilin-1_C"/>
</dbReference>
<evidence type="ECO:0000256" key="6">
    <source>
        <dbReference type="ARBA" id="ARBA00023136"/>
    </source>
</evidence>
<dbReference type="InterPro" id="IPR013783">
    <property type="entry name" value="Ig-like_fold"/>
</dbReference>
<comment type="subcellular location">
    <subcellularLocation>
        <location evidence="1">Membrane</location>
    </subcellularLocation>
</comment>
<proteinExistence type="inferred from homology"/>
<feature type="domain" description="Sema" evidence="12">
    <location>
        <begin position="325"/>
        <end position="801"/>
    </location>
</feature>
<dbReference type="InterPro" id="IPR007110">
    <property type="entry name" value="Ig-like_dom"/>
</dbReference>
<evidence type="ECO:0000256" key="8">
    <source>
        <dbReference type="ARBA" id="ARBA00023180"/>
    </source>
</evidence>
<dbReference type="InterPro" id="IPR036179">
    <property type="entry name" value="Ig-like_dom_sf"/>
</dbReference>
<evidence type="ECO:0000256" key="9">
    <source>
        <dbReference type="PROSITE-ProRule" id="PRU00352"/>
    </source>
</evidence>
<dbReference type="InterPro" id="IPR015943">
    <property type="entry name" value="WD40/YVTN_repeat-like_dom_sf"/>
</dbReference>
<dbReference type="GO" id="GO:0007411">
    <property type="term" value="P:axon guidance"/>
    <property type="evidence" value="ECO:0007669"/>
    <property type="project" value="TreeGrafter"/>
</dbReference>
<dbReference type="PANTHER" id="PTHR11036:SF18">
    <property type="entry name" value="SEMAPHORIN-4D"/>
    <property type="match status" value="1"/>
</dbReference>
<dbReference type="InterPro" id="IPR002165">
    <property type="entry name" value="Plexin_repeat"/>
</dbReference>
<dbReference type="InterPro" id="IPR027231">
    <property type="entry name" value="Semaphorin"/>
</dbReference>
<dbReference type="GO" id="GO:0045499">
    <property type="term" value="F:chemorepellent activity"/>
    <property type="evidence" value="ECO:0007669"/>
    <property type="project" value="TreeGrafter"/>
</dbReference>
<protein>
    <submittedName>
        <fullName evidence="14">Semaphorin-4D-like</fullName>
    </submittedName>
</protein>
<organism evidence="13 14">
    <name type="scientific">Dipodomys ordii</name>
    <name type="common">Ord's kangaroo rat</name>
    <dbReference type="NCBI Taxonomy" id="10020"/>
    <lineage>
        <taxon>Eukaryota</taxon>
        <taxon>Metazoa</taxon>
        <taxon>Chordata</taxon>
        <taxon>Craniata</taxon>
        <taxon>Vertebrata</taxon>
        <taxon>Euteleostomi</taxon>
        <taxon>Mammalia</taxon>
        <taxon>Eutheria</taxon>
        <taxon>Euarchontoglires</taxon>
        <taxon>Glires</taxon>
        <taxon>Rodentia</taxon>
        <taxon>Castorimorpha</taxon>
        <taxon>Heteromyidae</taxon>
        <taxon>Dipodomyinae</taxon>
        <taxon>Dipodomys</taxon>
    </lineage>
</organism>
<keyword evidence="6" id="KW-0472">Membrane</keyword>
<evidence type="ECO:0000256" key="4">
    <source>
        <dbReference type="ARBA" id="ARBA00022782"/>
    </source>
</evidence>
<dbReference type="GO" id="GO:0005615">
    <property type="term" value="C:extracellular space"/>
    <property type="evidence" value="ECO:0007669"/>
    <property type="project" value="TreeGrafter"/>
</dbReference>
<evidence type="ECO:0000313" key="14">
    <source>
        <dbReference type="RefSeq" id="XP_012891888.1"/>
    </source>
</evidence>
<dbReference type="Pfam" id="PF01403">
    <property type="entry name" value="Sema"/>
    <property type="match status" value="1"/>
</dbReference>
<dbReference type="GO" id="GO:0071526">
    <property type="term" value="P:semaphorin-plexin signaling pathway"/>
    <property type="evidence" value="ECO:0007669"/>
    <property type="project" value="TreeGrafter"/>
</dbReference>
<dbReference type="CDD" id="cd22896">
    <property type="entry name" value="periphilin-like"/>
    <property type="match status" value="1"/>
</dbReference>
<dbReference type="SUPFAM" id="SSF48726">
    <property type="entry name" value="Immunoglobulin"/>
    <property type="match status" value="1"/>
</dbReference>
<evidence type="ECO:0000256" key="1">
    <source>
        <dbReference type="ARBA" id="ARBA00004370"/>
    </source>
</evidence>